<dbReference type="EMBL" id="GEVL01017003">
    <property type="protein sequence ID" value="JAU60338.1"/>
    <property type="molecule type" value="Transcribed_RNA"/>
</dbReference>
<name>A0A1J3GW01_NOCCA</name>
<dbReference type="GO" id="GO:0016887">
    <property type="term" value="F:ATP hydrolysis activity"/>
    <property type="evidence" value="ECO:0007669"/>
    <property type="project" value="InterPro"/>
</dbReference>
<feature type="domain" description="AAA+ ATPase" evidence="6">
    <location>
        <begin position="403"/>
        <end position="539"/>
    </location>
</feature>
<dbReference type="SMART" id="SM00382">
    <property type="entry name" value="AAA"/>
    <property type="match status" value="1"/>
</dbReference>
<dbReference type="PANTHER" id="PTHR23074:SF17">
    <property type="entry name" value="FIDGETIN-LIKE PROTEIN 1"/>
    <property type="match status" value="1"/>
</dbReference>
<feature type="compositionally biased region" description="Low complexity" evidence="5">
    <location>
        <begin position="280"/>
        <end position="291"/>
    </location>
</feature>
<dbReference type="Pfam" id="PF17862">
    <property type="entry name" value="AAA_lid_3"/>
    <property type="match status" value="1"/>
</dbReference>
<dbReference type="InterPro" id="IPR056224">
    <property type="entry name" value="FIGL1_N"/>
</dbReference>
<feature type="region of interest" description="Disordered" evidence="5">
    <location>
        <begin position="258"/>
        <end position="322"/>
    </location>
</feature>
<dbReference type="InterPro" id="IPR003959">
    <property type="entry name" value="ATPase_AAA_core"/>
</dbReference>
<dbReference type="GO" id="GO:0005524">
    <property type="term" value="F:ATP binding"/>
    <property type="evidence" value="ECO:0007669"/>
    <property type="project" value="UniProtKB-KW"/>
</dbReference>
<dbReference type="InterPro" id="IPR003960">
    <property type="entry name" value="ATPase_AAA_CS"/>
</dbReference>
<evidence type="ECO:0000256" key="4">
    <source>
        <dbReference type="RuleBase" id="RU003651"/>
    </source>
</evidence>
<gene>
    <name evidence="7" type="ORF">LE_TR16803_c0_g1_i1_g.53674</name>
</gene>
<reference evidence="7" key="1">
    <citation type="submission" date="2016-07" db="EMBL/GenBank/DDBJ databases">
        <title>De novo transcriptome assembly of four accessions of the metal hyperaccumulator plant Noccaea caerulescens.</title>
        <authorList>
            <person name="Blande D."/>
            <person name="Halimaa P."/>
            <person name="Tervahauta A.I."/>
            <person name="Aarts M.G."/>
            <person name="Karenlampi S.O."/>
        </authorList>
    </citation>
    <scope>NUCLEOTIDE SEQUENCE</scope>
</reference>
<dbReference type="Gene3D" id="3.40.50.300">
    <property type="entry name" value="P-loop containing nucleotide triphosphate hydrolases"/>
    <property type="match status" value="1"/>
</dbReference>
<dbReference type="PANTHER" id="PTHR23074">
    <property type="entry name" value="AAA DOMAIN-CONTAINING"/>
    <property type="match status" value="1"/>
</dbReference>
<dbReference type="Pfam" id="PF24347">
    <property type="entry name" value="FIGL1_N"/>
    <property type="match status" value="1"/>
</dbReference>
<evidence type="ECO:0000259" key="6">
    <source>
        <dbReference type="SMART" id="SM00382"/>
    </source>
</evidence>
<dbReference type="Pfam" id="PF09336">
    <property type="entry name" value="Vps4_C"/>
    <property type="match status" value="1"/>
</dbReference>
<dbReference type="SUPFAM" id="SSF52540">
    <property type="entry name" value="P-loop containing nucleoside triphosphate hydrolases"/>
    <property type="match status" value="1"/>
</dbReference>
<dbReference type="InterPro" id="IPR050304">
    <property type="entry name" value="MT-severing_AAA_ATPase"/>
</dbReference>
<feature type="compositionally biased region" description="Polar residues" evidence="5">
    <location>
        <begin position="264"/>
        <end position="275"/>
    </location>
</feature>
<keyword evidence="2 4" id="KW-0547">Nucleotide-binding</keyword>
<sequence>MIMAGKRPSPFSSPLLKAPPLLTVKVEGETDASCWRKEVDENLKRLQSLLFGADQFLEKSDFTSAQILGLRLLGFLDSRSVTEDDRAFIGPIRREVASKVDLALEGLVSDSDRKAFELAKTAPGPIFGSKGNFDVEKIKQSKHFHFHLSQSNGKGVKEMEERLDTHKLIPKAPKSMTQARLTSLYGNSMGKPDNQRKTSMNNQESASDECVVVERSLGFGFGTKRAHPETSSLTNDGDIKADGAASGFVTAKTKLEMDVRQKRGSTGSPNSSLQGEKNALARGYGSSSGLRRGYRGNFVPPVKSNGNNAGNMTSRIGGKTDDALDDSTRTCLELLCGPDGELPEKLRNLEPRLIEHVSNEIMDRDPNVRWDDIAGLEHAKKCVTEMVIWPLLRPDIFKGCRSPGKGLLLFGPPGTGKTMIGKAIAGEAKATFFYISASSLTSKWIGEGEKLVRALFGVASCRQPAVIFVDEIDSLLSQRKSDGEHESSRRLKTQFLIEMEGFDSGSEQILLIGATNRPQELDEAARRRLTKRLYIPLPSSEARAWIIKNLLQKDGLFTLSEDDMNIICNLTEGYSGSDMKNLVKDATMGPLREALKRGIDITNLTKDDMGLVTLQDFKDALQEVRPSVSQSELGIYDNWNNQFGSLSL</sequence>
<evidence type="ECO:0000256" key="2">
    <source>
        <dbReference type="ARBA" id="ARBA00022741"/>
    </source>
</evidence>
<comment type="similarity">
    <text evidence="1 4">Belongs to the AAA ATPase family.</text>
</comment>
<dbReference type="FunFam" id="1.10.8.60:FF:000022">
    <property type="entry name" value="Fidgetin like 1"/>
    <property type="match status" value="1"/>
</dbReference>
<dbReference type="Pfam" id="PF00004">
    <property type="entry name" value="AAA"/>
    <property type="match status" value="1"/>
</dbReference>
<dbReference type="AlphaFoldDB" id="A0A1J3GW01"/>
<protein>
    <submittedName>
        <fullName evidence="7">Fidgetin-like protein 1</fullName>
    </submittedName>
</protein>
<dbReference type="PROSITE" id="PS00674">
    <property type="entry name" value="AAA"/>
    <property type="match status" value="1"/>
</dbReference>
<feature type="compositionally biased region" description="Polar residues" evidence="5">
    <location>
        <begin position="304"/>
        <end position="314"/>
    </location>
</feature>
<dbReference type="FunFam" id="3.40.50.300:FF:000093">
    <property type="entry name" value="Fidgetin-like 1"/>
    <property type="match status" value="1"/>
</dbReference>
<dbReference type="InterPro" id="IPR041569">
    <property type="entry name" value="AAA_lid_3"/>
</dbReference>
<feature type="region of interest" description="Disordered" evidence="5">
    <location>
        <begin position="185"/>
        <end position="207"/>
    </location>
</feature>
<evidence type="ECO:0000313" key="7">
    <source>
        <dbReference type="EMBL" id="JAU60338.1"/>
    </source>
</evidence>
<organism evidence="7">
    <name type="scientific">Noccaea caerulescens</name>
    <name type="common">Alpine penny-cress</name>
    <name type="synonym">Thlaspi caerulescens</name>
    <dbReference type="NCBI Taxonomy" id="107243"/>
    <lineage>
        <taxon>Eukaryota</taxon>
        <taxon>Viridiplantae</taxon>
        <taxon>Streptophyta</taxon>
        <taxon>Embryophyta</taxon>
        <taxon>Tracheophyta</taxon>
        <taxon>Spermatophyta</taxon>
        <taxon>Magnoliopsida</taxon>
        <taxon>eudicotyledons</taxon>
        <taxon>Gunneridae</taxon>
        <taxon>Pentapetalae</taxon>
        <taxon>rosids</taxon>
        <taxon>malvids</taxon>
        <taxon>Brassicales</taxon>
        <taxon>Brassicaceae</taxon>
        <taxon>Coluteocarpeae</taxon>
        <taxon>Noccaea</taxon>
    </lineage>
</organism>
<evidence type="ECO:0000256" key="1">
    <source>
        <dbReference type="ARBA" id="ARBA00006914"/>
    </source>
</evidence>
<keyword evidence="3 4" id="KW-0067">ATP-binding</keyword>
<dbReference type="Gene3D" id="1.10.8.60">
    <property type="match status" value="1"/>
</dbReference>
<evidence type="ECO:0000256" key="3">
    <source>
        <dbReference type="ARBA" id="ARBA00022840"/>
    </source>
</evidence>
<proteinExistence type="inferred from homology"/>
<dbReference type="InterPro" id="IPR003593">
    <property type="entry name" value="AAA+_ATPase"/>
</dbReference>
<accession>A0A1J3GW01</accession>
<evidence type="ECO:0000256" key="5">
    <source>
        <dbReference type="SAM" id="MobiDB-lite"/>
    </source>
</evidence>
<dbReference type="InterPro" id="IPR027417">
    <property type="entry name" value="P-loop_NTPase"/>
</dbReference>
<dbReference type="InterPro" id="IPR015415">
    <property type="entry name" value="Spast_Vps4_C"/>
</dbReference>